<name>A0ABS6G3L6_9FIRM</name>
<evidence type="ECO:0000313" key="2">
    <source>
        <dbReference type="EMBL" id="MBU5676005.1"/>
    </source>
</evidence>
<feature type="domain" description="Zinc-ribbon 15" evidence="1">
    <location>
        <begin position="21"/>
        <end position="119"/>
    </location>
</feature>
<dbReference type="InterPro" id="IPR031493">
    <property type="entry name" value="Zinc_ribbon_15"/>
</dbReference>
<evidence type="ECO:0000259" key="1">
    <source>
        <dbReference type="Pfam" id="PF17032"/>
    </source>
</evidence>
<keyword evidence="3" id="KW-1185">Reference proteome</keyword>
<sequence length="124" mass="14599">MFFIMGVSPKQEELDFNQTTICYHCGKYGEYKVTKEYMVLSLFFIPVLKWNKKFYVKTTCCGSIYSIDKGLGERISKGENVTVHDKDLKLVHMGKNYYKKRCSNCSFKTNEDFQYCPRCAFPFK</sequence>
<dbReference type="Pfam" id="PF17032">
    <property type="entry name" value="Zn_ribbon_15"/>
    <property type="match status" value="1"/>
</dbReference>
<dbReference type="RefSeq" id="WP_216415489.1">
    <property type="nucleotide sequence ID" value="NZ_JAHLQK010000002.1"/>
</dbReference>
<reference evidence="2 3" key="1">
    <citation type="submission" date="2021-06" db="EMBL/GenBank/DDBJ databases">
        <authorList>
            <person name="Sun Q."/>
            <person name="Li D."/>
        </authorList>
    </citation>
    <scope>NUCLEOTIDE SEQUENCE [LARGE SCALE GENOMIC DNA]</scope>
    <source>
        <strain evidence="2 3">MSJ-5</strain>
    </source>
</reference>
<protein>
    <submittedName>
        <fullName evidence="2">Zinc ribbon domain-containing protein</fullName>
    </submittedName>
</protein>
<dbReference type="InterPro" id="IPR053281">
    <property type="entry name" value="Double_zinc_ribbon"/>
</dbReference>
<organism evidence="2 3">
    <name type="scientific">Alkaliphilus flagellatus</name>
    <dbReference type="NCBI Taxonomy" id="2841507"/>
    <lineage>
        <taxon>Bacteria</taxon>
        <taxon>Bacillati</taxon>
        <taxon>Bacillota</taxon>
        <taxon>Clostridia</taxon>
        <taxon>Peptostreptococcales</taxon>
        <taxon>Natronincolaceae</taxon>
        <taxon>Alkaliphilus</taxon>
    </lineage>
</organism>
<dbReference type="Proteomes" id="UP000779508">
    <property type="component" value="Unassembled WGS sequence"/>
</dbReference>
<dbReference type="EMBL" id="JAHLQK010000002">
    <property type="protein sequence ID" value="MBU5676005.1"/>
    <property type="molecule type" value="Genomic_DNA"/>
</dbReference>
<accession>A0ABS6G3L6</accession>
<comment type="caution">
    <text evidence="2">The sequence shown here is derived from an EMBL/GenBank/DDBJ whole genome shotgun (WGS) entry which is preliminary data.</text>
</comment>
<proteinExistence type="predicted"/>
<gene>
    <name evidence="2" type="ORF">KQI88_06220</name>
</gene>
<dbReference type="PANTHER" id="PTHR36718">
    <property type="entry name" value="OS05G0435400 PROTEIN"/>
    <property type="match status" value="1"/>
</dbReference>
<evidence type="ECO:0000313" key="3">
    <source>
        <dbReference type="Proteomes" id="UP000779508"/>
    </source>
</evidence>
<dbReference type="PANTHER" id="PTHR36718:SF1">
    <property type="entry name" value="DOUBLE ZINC RIBBON PROTEIN MJ0416"/>
    <property type="match status" value="1"/>
</dbReference>